<reference evidence="1 2" key="1">
    <citation type="journal article" date="2001" name="Nature">
        <title>Genome sequence and gene compaction of the eukaryote parasite Encephalitozoon cuniculi.</title>
        <authorList>
            <person name="Katinka M.D."/>
            <person name="Duprat S."/>
            <person name="Cornillot E."/>
            <person name="Metenier G."/>
            <person name="Thomarat F."/>
            <person name="Prensier G."/>
            <person name="Barbe V."/>
            <person name="Peyretaillade E."/>
            <person name="Brottier P."/>
            <person name="Wincker P."/>
            <person name="Delbac F."/>
            <person name="El Alaoui H."/>
            <person name="Peyret P."/>
            <person name="Saurin W."/>
            <person name="Gouy M."/>
            <person name="Weissenbach J."/>
            <person name="Vivares C.P."/>
        </authorList>
    </citation>
    <scope>NUCLEOTIDE SEQUENCE [LARGE SCALE GENOMIC DNA]</scope>
    <source>
        <strain evidence="1 2">GB-M1</strain>
    </source>
</reference>
<sequence>MDARIYEIIKKNDDLEEQIKKILGAVKPLDVSEVMAYLMKKTMDVFRTDPSVHCYLLGRVPLELITRFAPGLLSFYFCLLRDQKTKGMVRNAALDSVKHVLESVSELDDTSEAKIHEFFRFYGGLGVEEIYIICARRFRTSRKVFFISELLVLGHQLEDDDYSAVNDKIEEVFSPGLVRRLLDRGKYRNNEEVFDKLVRMYGEGEDVADIISRIQERYDVKNAVLELCVVNEETTRQVLQTNDLEKIERFFRNAVDVPLHIDVIGKYLELCESPRQILGCRISKRLDIRKIISEDYDEFLEYAFNRLALNPRILINLVGIEFRPKMEDFILQLIEFVSGCSDVEKLGLYLRFVKIVVEKNCLRRSILKRIFEGLVYLDNEDCRIRCMKYEILGELFGQYALMDKAIEHAARLDGSDKEHGTECKCLGSRDILERVDTRSLDEDNANVLAAIMWDELIMTPAEGELMAISILLRRIIDSTGMFYGNRVSKSSFVLHLIDRHGIARFNETRRRMTDEFFRLLGSMAKLSLSKNLLEKMFLISLDYFYIFDVDDLIRAIIENDRYHCLFILYNLTRSREKMLSKKLLEFLKKSLREAQRP</sequence>
<dbReference type="AlphaFoldDB" id="Q8SUR5"/>
<organism evidence="1 2">
    <name type="scientific">Encephalitozoon cuniculi (strain GB-M1)</name>
    <name type="common">Microsporidian parasite</name>
    <dbReference type="NCBI Taxonomy" id="284813"/>
    <lineage>
        <taxon>Eukaryota</taxon>
        <taxon>Fungi</taxon>
        <taxon>Fungi incertae sedis</taxon>
        <taxon>Microsporidia</taxon>
        <taxon>Unikaryonidae</taxon>
        <taxon>Encephalitozoon</taxon>
    </lineage>
</organism>
<dbReference type="VEuPathDB" id="MicrosporidiaDB:ECU08_0620"/>
<dbReference type="Proteomes" id="UP000000819">
    <property type="component" value="Chromosome VIII"/>
</dbReference>
<dbReference type="KEGG" id="ecu:ECU08_0620"/>
<dbReference type="RefSeq" id="NP_597191.2">
    <property type="nucleotide sequence ID" value="NM_001041800.2"/>
</dbReference>
<accession>Q8SUR5</accession>
<reference evidence="1 2" key="2">
    <citation type="journal article" date="2009" name="BMC Genomics">
        <title>Identification of transcriptional signals in Encephalitozoon cuniculi widespread among Microsporidia phylum: support for accurate structural genome annotation.</title>
        <authorList>
            <person name="Peyretaillade E."/>
            <person name="Goncalves O."/>
            <person name="Terrat S."/>
            <person name="Dugat-Bony E."/>
            <person name="Wincker P."/>
            <person name="Cornman R.S."/>
            <person name="Evans J.D."/>
            <person name="Delbac F."/>
            <person name="Peyret P."/>
        </authorList>
    </citation>
    <scope>NUCLEOTIDE SEQUENCE [LARGE SCALE GENOMIC DNA]</scope>
    <source>
        <strain evidence="1 2">GB-M1</strain>
    </source>
</reference>
<evidence type="ECO:0000313" key="1">
    <source>
        <dbReference type="EMBL" id="CAD26367.2"/>
    </source>
</evidence>
<dbReference type="EMBL" id="AL590448">
    <property type="protein sequence ID" value="CAD26367.2"/>
    <property type="molecule type" value="Genomic_DNA"/>
</dbReference>
<evidence type="ECO:0000313" key="2">
    <source>
        <dbReference type="Proteomes" id="UP000000819"/>
    </source>
</evidence>
<dbReference type="OrthoDB" id="2191197at2759"/>
<gene>
    <name evidence="1" type="ordered locus">ECU08_0620</name>
</gene>
<keyword evidence="2" id="KW-1185">Reference proteome</keyword>
<protein>
    <submittedName>
        <fullName evidence="1">Uncharacterized protein</fullName>
    </submittedName>
</protein>
<dbReference type="InParanoid" id="Q8SUR5"/>
<name>Q8SUR5_ENCCU</name>
<proteinExistence type="predicted"/>
<dbReference type="GeneID" id="859613"/>
<dbReference type="HOGENOM" id="CLU_457842_0_0_1"/>